<comment type="caution">
    <text evidence="1">The sequence shown here is derived from an EMBL/GenBank/DDBJ whole genome shotgun (WGS) entry which is preliminary data.</text>
</comment>
<dbReference type="AlphaFoldDB" id="A0A4R4NQK0"/>
<reference evidence="1 2" key="1">
    <citation type="submission" date="2019-03" db="EMBL/GenBank/DDBJ databases">
        <title>Draft genome sequences of novel Actinobacteria.</title>
        <authorList>
            <person name="Sahin N."/>
            <person name="Ay H."/>
            <person name="Saygin H."/>
        </authorList>
    </citation>
    <scope>NUCLEOTIDE SEQUENCE [LARGE SCALE GENOMIC DNA]</scope>
    <source>
        <strain evidence="1 2">DSM 45347</strain>
    </source>
</reference>
<dbReference type="OrthoDB" id="3474022at2"/>
<gene>
    <name evidence="1" type="ORF">E1284_26350</name>
</gene>
<protein>
    <submittedName>
        <fullName evidence="1">Uncharacterized protein</fullName>
    </submittedName>
</protein>
<dbReference type="EMBL" id="SMJW01000157">
    <property type="protein sequence ID" value="TDC11861.1"/>
    <property type="molecule type" value="Genomic_DNA"/>
</dbReference>
<evidence type="ECO:0000313" key="1">
    <source>
        <dbReference type="EMBL" id="TDC11861.1"/>
    </source>
</evidence>
<proteinExistence type="predicted"/>
<dbReference type="Proteomes" id="UP000295431">
    <property type="component" value="Unassembled WGS sequence"/>
</dbReference>
<dbReference type="RefSeq" id="WP_131942826.1">
    <property type="nucleotide sequence ID" value="NZ_BAAAMX010000005.1"/>
</dbReference>
<name>A0A4R4NQK0_9ACTN</name>
<organism evidence="1 2">
    <name type="scientific">Actinomadura bangladeshensis</name>
    <dbReference type="NCBI Taxonomy" id="453573"/>
    <lineage>
        <taxon>Bacteria</taxon>
        <taxon>Bacillati</taxon>
        <taxon>Actinomycetota</taxon>
        <taxon>Actinomycetes</taxon>
        <taxon>Streptosporangiales</taxon>
        <taxon>Thermomonosporaceae</taxon>
        <taxon>Actinomadura</taxon>
    </lineage>
</organism>
<accession>A0A4R4NQK0</accession>
<evidence type="ECO:0000313" key="2">
    <source>
        <dbReference type="Proteomes" id="UP000295431"/>
    </source>
</evidence>
<keyword evidence="2" id="KW-1185">Reference proteome</keyword>
<sequence>MVQLLQGRPRTLDQTNRTVRRQIGDQADGIGFADLWRTGRTIISSTGRNPVRIDNQGLGFDVVDNTGHCYGRGQQISAKGGNATYAVICLADSLQIPRDPHHADTVTAAVQNALKLSASSDPGCVYVVVP</sequence>